<gene>
    <name evidence="2" type="ORF">J1TS3_18320</name>
</gene>
<evidence type="ECO:0000256" key="1">
    <source>
        <dbReference type="SAM" id="Phobius"/>
    </source>
</evidence>
<sequence>MKIIVIFLLMMALMTVLSISANLFIGIGFKDAIRESAKSFYAMTVSEKVLYTLFPLVIFLHPLYFRYKKGKQSQNE</sequence>
<feature type="transmembrane region" description="Helical" evidence="1">
    <location>
        <begin position="49"/>
        <end position="67"/>
    </location>
</feature>
<dbReference type="InterPro" id="IPR058725">
    <property type="entry name" value="YczF"/>
</dbReference>
<evidence type="ECO:0000313" key="3">
    <source>
        <dbReference type="Proteomes" id="UP000680279"/>
    </source>
</evidence>
<feature type="transmembrane region" description="Helical" evidence="1">
    <location>
        <begin position="7"/>
        <end position="29"/>
    </location>
</feature>
<dbReference type="EMBL" id="BOQT01000005">
    <property type="protein sequence ID" value="GIN20698.1"/>
    <property type="molecule type" value="Genomic_DNA"/>
</dbReference>
<organism evidence="2 3">
    <name type="scientific">Siminovitchia fordii</name>
    <dbReference type="NCBI Taxonomy" id="254759"/>
    <lineage>
        <taxon>Bacteria</taxon>
        <taxon>Bacillati</taxon>
        <taxon>Bacillota</taxon>
        <taxon>Bacilli</taxon>
        <taxon>Bacillales</taxon>
        <taxon>Bacillaceae</taxon>
        <taxon>Siminovitchia</taxon>
    </lineage>
</organism>
<dbReference type="RefSeq" id="WP_018707018.1">
    <property type="nucleotide sequence ID" value="NZ_BOQT01000005.1"/>
</dbReference>
<keyword evidence="1" id="KW-0812">Transmembrane</keyword>
<protein>
    <submittedName>
        <fullName evidence="2">Uncharacterized protein</fullName>
    </submittedName>
</protein>
<proteinExistence type="predicted"/>
<keyword evidence="3" id="KW-1185">Reference proteome</keyword>
<dbReference type="Proteomes" id="UP000680279">
    <property type="component" value="Unassembled WGS sequence"/>
</dbReference>
<keyword evidence="1" id="KW-0472">Membrane</keyword>
<evidence type="ECO:0000313" key="2">
    <source>
        <dbReference type="EMBL" id="GIN20698.1"/>
    </source>
</evidence>
<accession>A0ABQ4K778</accession>
<comment type="caution">
    <text evidence="2">The sequence shown here is derived from an EMBL/GenBank/DDBJ whole genome shotgun (WGS) entry which is preliminary data.</text>
</comment>
<keyword evidence="1" id="KW-1133">Transmembrane helix</keyword>
<name>A0ABQ4K778_9BACI</name>
<dbReference type="Pfam" id="PF26310">
    <property type="entry name" value="YczF"/>
    <property type="match status" value="1"/>
</dbReference>
<reference evidence="2 3" key="1">
    <citation type="submission" date="2021-03" db="EMBL/GenBank/DDBJ databases">
        <title>Antimicrobial resistance genes in bacteria isolated from Japanese honey, and their potential for conferring macrolide and lincosamide resistance in the American foulbrood pathogen Paenibacillus larvae.</title>
        <authorList>
            <person name="Okamoto M."/>
            <person name="Kumagai M."/>
            <person name="Kanamori H."/>
            <person name="Takamatsu D."/>
        </authorList>
    </citation>
    <scope>NUCLEOTIDE SEQUENCE [LARGE SCALE GENOMIC DNA]</scope>
    <source>
        <strain evidence="2 3">J1TS3</strain>
    </source>
</reference>